<dbReference type="InterPro" id="IPR008841">
    <property type="entry name" value="Siphovirus-type_tail_N"/>
</dbReference>
<gene>
    <name evidence="2" type="ORF">EA71_01771</name>
</gene>
<reference evidence="2 3" key="1">
    <citation type="submission" date="2015-06" db="EMBL/GenBank/DDBJ databases">
        <title>The Genome Sequence of Enterococcus durans 4EA1.</title>
        <authorList>
            <consortium name="The Broad Institute Genomics Platform"/>
            <consortium name="The Broad Institute Genome Sequencing Center for Infectious Disease"/>
            <person name="Earl A.M."/>
            <person name="Van Tyne D."/>
            <person name="Lebreton F."/>
            <person name="Saavedra J.T."/>
            <person name="Gilmore M.S."/>
            <person name="Manson Mcguire A."/>
            <person name="Clock S."/>
            <person name="Crupain M."/>
            <person name="Rangan U."/>
            <person name="Young S."/>
            <person name="Abouelleil A."/>
            <person name="Cao P."/>
            <person name="Chapman S.B."/>
            <person name="Griggs A."/>
            <person name="Priest M."/>
            <person name="Shea T."/>
            <person name="Wortman J."/>
            <person name="Nusbaum C."/>
            <person name="Birren B."/>
        </authorList>
    </citation>
    <scope>NUCLEOTIDE SEQUENCE [LARGE SCALE GENOMIC DNA]</scope>
    <source>
        <strain evidence="2 3">4EA1</strain>
    </source>
</reference>
<name>A0A367CEW6_9ENTE</name>
<dbReference type="RefSeq" id="WP_113845849.1">
    <property type="nucleotide sequence ID" value="NZ_JAANZI010000006.1"/>
</dbReference>
<evidence type="ECO:0000313" key="2">
    <source>
        <dbReference type="EMBL" id="RCA11016.1"/>
    </source>
</evidence>
<dbReference type="Proteomes" id="UP000252797">
    <property type="component" value="Unassembled WGS sequence"/>
</dbReference>
<dbReference type="AlphaFoldDB" id="A0A367CEW6"/>
<evidence type="ECO:0000259" key="1">
    <source>
        <dbReference type="Pfam" id="PF05709"/>
    </source>
</evidence>
<evidence type="ECO:0000313" key="3">
    <source>
        <dbReference type="Proteomes" id="UP000252797"/>
    </source>
</evidence>
<proteinExistence type="predicted"/>
<accession>A0A367CEW6</accession>
<feature type="domain" description="Siphovirus-type tail component RIFT-related" evidence="1">
    <location>
        <begin position="21"/>
        <end position="112"/>
    </location>
</feature>
<sequence length="277" mass="31737">MKEKTIVYLEFSSETIELTENPHIRLIDIDIGMPVAKNEYVEFSGTNGKRLSNSAFDAFPITLAFDSRSAEQSMFDLTLQKTEIRELFTREPEFYLIYSKEPGKKYQVAYESIEDERKGALYIRYTVHLQALRGCAESIATTLSDFSLDEEWQFSQGLVAEDYKYTHQTSNFIIYNAGSFEIDPREHYLRISLEGESEGNVTIFNKTTGDRFIYYPALSTNLGQTLVLDGVIPKLNGVSCGIDTNHGLINLVEGINEIEIQNITRVKSSWDFRFLYK</sequence>
<organism evidence="2 3">
    <name type="scientific">Enterococcus durans</name>
    <dbReference type="NCBI Taxonomy" id="53345"/>
    <lineage>
        <taxon>Bacteria</taxon>
        <taxon>Bacillati</taxon>
        <taxon>Bacillota</taxon>
        <taxon>Bacilli</taxon>
        <taxon>Lactobacillales</taxon>
        <taxon>Enterococcaceae</taxon>
        <taxon>Enterococcus</taxon>
    </lineage>
</organism>
<dbReference type="EMBL" id="LEPB01000004">
    <property type="protein sequence ID" value="RCA11016.1"/>
    <property type="molecule type" value="Genomic_DNA"/>
</dbReference>
<comment type="caution">
    <text evidence="2">The sequence shown here is derived from an EMBL/GenBank/DDBJ whole genome shotgun (WGS) entry which is preliminary data.</text>
</comment>
<protein>
    <recommendedName>
        <fullName evidence="1">Siphovirus-type tail component RIFT-related domain-containing protein</fullName>
    </recommendedName>
</protein>
<dbReference type="Pfam" id="PF05709">
    <property type="entry name" value="Sipho_tail"/>
    <property type="match status" value="1"/>
</dbReference>